<keyword evidence="2" id="KW-1185">Reference proteome</keyword>
<sequence length="31" mass="3879">IHHESQSSIIDINRHNKYYVEKILDEKIRYH</sequence>
<accession>A0A1B7NLA6</accession>
<evidence type="ECO:0000313" key="1">
    <source>
        <dbReference type="EMBL" id="OAX77407.1"/>
    </source>
</evidence>
<protein>
    <submittedName>
        <fullName evidence="1">Uncharacterized protein</fullName>
    </submittedName>
</protein>
<comment type="caution">
    <text evidence="1">The sequence shown here is derived from an EMBL/GenBank/DDBJ whole genome shotgun (WGS) entry which is preliminary data.</text>
</comment>
<gene>
    <name evidence="1" type="ORF">ACJ72_08295</name>
</gene>
<dbReference type="Proteomes" id="UP000091918">
    <property type="component" value="Unassembled WGS sequence"/>
</dbReference>
<reference evidence="1 2" key="1">
    <citation type="submission" date="2015-07" db="EMBL/GenBank/DDBJ databases">
        <title>Emmonsia species relationships and genome sequence.</title>
        <authorList>
            <person name="Cuomo C.A."/>
            <person name="Schwartz I.S."/>
            <person name="Kenyon C."/>
            <person name="de Hoog G.S."/>
            <person name="Govender N.P."/>
            <person name="Botha A."/>
            <person name="Moreno L."/>
            <person name="de Vries M."/>
            <person name="Munoz J.F."/>
            <person name="Stielow J.B."/>
        </authorList>
    </citation>
    <scope>NUCLEOTIDE SEQUENCE [LARGE SCALE GENOMIC DNA]</scope>
    <source>
        <strain evidence="1 2">CBS 136260</strain>
    </source>
</reference>
<feature type="non-terminal residue" evidence="1">
    <location>
        <position position="1"/>
    </location>
</feature>
<organism evidence="1 2">
    <name type="scientific">Emergomyces africanus</name>
    <dbReference type="NCBI Taxonomy" id="1955775"/>
    <lineage>
        <taxon>Eukaryota</taxon>
        <taxon>Fungi</taxon>
        <taxon>Dikarya</taxon>
        <taxon>Ascomycota</taxon>
        <taxon>Pezizomycotina</taxon>
        <taxon>Eurotiomycetes</taxon>
        <taxon>Eurotiomycetidae</taxon>
        <taxon>Onygenales</taxon>
        <taxon>Ajellomycetaceae</taxon>
        <taxon>Emergomyces</taxon>
    </lineage>
</organism>
<proteinExistence type="predicted"/>
<evidence type="ECO:0000313" key="2">
    <source>
        <dbReference type="Proteomes" id="UP000091918"/>
    </source>
</evidence>
<dbReference type="EMBL" id="LGUA01002590">
    <property type="protein sequence ID" value="OAX77407.1"/>
    <property type="molecule type" value="Genomic_DNA"/>
</dbReference>
<name>A0A1B7NLA6_9EURO</name>
<dbReference type="AlphaFoldDB" id="A0A1B7NLA6"/>